<dbReference type="AlphaFoldDB" id="A0A250XR13"/>
<gene>
    <name evidence="1" type="ORF">CEUSTIGMA_g12902.t1</name>
</gene>
<comment type="caution">
    <text evidence="1">The sequence shown here is derived from an EMBL/GenBank/DDBJ whole genome shotgun (WGS) entry which is preliminary data.</text>
</comment>
<proteinExistence type="predicted"/>
<name>A0A250XR13_9CHLO</name>
<sequence length="349" mass="39975">MRDIVQFKDYKSAQPEKQRNLLHIKQIMDQFRGKHGVCTSACSDFDEHQDELCQMIGTLRESLAYKIKKKGGGLYKGVKIARDTALAMLIGPWAIQQKRVTSLGRFLHVGWQTVKNAALLNSLVKRGIKEHYLASYRKKNNKNKIPEEHLLTARMFWEQYAVPSPSAKDVRIIRESDSTGQVVKREVCVRYCDFTEASLYVKFRETYPEVKLGIKLFNHARPPFVKSLNEKKRLTCTCITCINMEYLVRAMAGVTQLLSGLEVLISNKITSKKALTSVCLQQRCCRLSCCCRSYYSSVEGADETTTKWLGGSWLAKEEEEEEDGGGGGGRWLDGWVSAEWLRRRRRRGW</sequence>
<keyword evidence="2" id="KW-1185">Reference proteome</keyword>
<organism evidence="1 2">
    <name type="scientific">Chlamydomonas eustigma</name>
    <dbReference type="NCBI Taxonomy" id="1157962"/>
    <lineage>
        <taxon>Eukaryota</taxon>
        <taxon>Viridiplantae</taxon>
        <taxon>Chlorophyta</taxon>
        <taxon>core chlorophytes</taxon>
        <taxon>Chlorophyceae</taxon>
        <taxon>CS clade</taxon>
        <taxon>Chlamydomonadales</taxon>
        <taxon>Chlamydomonadaceae</taxon>
        <taxon>Chlamydomonas</taxon>
    </lineage>
</organism>
<evidence type="ECO:0000313" key="2">
    <source>
        <dbReference type="Proteomes" id="UP000232323"/>
    </source>
</evidence>
<reference evidence="1 2" key="1">
    <citation type="submission" date="2017-08" db="EMBL/GenBank/DDBJ databases">
        <title>Acidophilic green algal genome provides insights into adaptation to an acidic environment.</title>
        <authorList>
            <person name="Hirooka S."/>
            <person name="Hirose Y."/>
            <person name="Kanesaki Y."/>
            <person name="Higuchi S."/>
            <person name="Fujiwara T."/>
            <person name="Onuma R."/>
            <person name="Era A."/>
            <person name="Ohbayashi R."/>
            <person name="Uzuka A."/>
            <person name="Nozaki H."/>
            <person name="Yoshikawa H."/>
            <person name="Miyagishima S.Y."/>
        </authorList>
    </citation>
    <scope>NUCLEOTIDE SEQUENCE [LARGE SCALE GENOMIC DNA]</scope>
    <source>
        <strain evidence="1 2">NIES-2499</strain>
    </source>
</reference>
<protein>
    <submittedName>
        <fullName evidence="1">Uncharacterized protein</fullName>
    </submittedName>
</protein>
<evidence type="ECO:0000313" key="1">
    <source>
        <dbReference type="EMBL" id="GAX85486.1"/>
    </source>
</evidence>
<accession>A0A250XR13</accession>
<dbReference type="Proteomes" id="UP000232323">
    <property type="component" value="Unassembled WGS sequence"/>
</dbReference>
<dbReference type="EMBL" id="BEGY01000171">
    <property type="protein sequence ID" value="GAX85486.1"/>
    <property type="molecule type" value="Genomic_DNA"/>
</dbReference>